<name>A0A7L2RR76_9PASS</name>
<dbReference type="EMBL" id="VYZS01081490">
    <property type="protein sequence ID" value="NXS10864.1"/>
    <property type="molecule type" value="Genomic_DNA"/>
</dbReference>
<feature type="domain" description="C2H2-type" evidence="10">
    <location>
        <begin position="33"/>
        <end position="60"/>
    </location>
</feature>
<evidence type="ECO:0000256" key="2">
    <source>
        <dbReference type="ARBA" id="ARBA00022723"/>
    </source>
</evidence>
<evidence type="ECO:0000256" key="1">
    <source>
        <dbReference type="ARBA" id="ARBA00004123"/>
    </source>
</evidence>
<proteinExistence type="predicted"/>
<keyword evidence="3" id="KW-0677">Repeat</keyword>
<dbReference type="PROSITE" id="PS50157">
    <property type="entry name" value="ZINC_FINGER_C2H2_2"/>
    <property type="match status" value="2"/>
</dbReference>
<feature type="non-terminal residue" evidence="11">
    <location>
        <position position="70"/>
    </location>
</feature>
<dbReference type="PANTHER" id="PTHR47772">
    <property type="entry name" value="ZINC FINGER PROTEIN 200"/>
    <property type="match status" value="1"/>
</dbReference>
<evidence type="ECO:0000256" key="8">
    <source>
        <dbReference type="ARBA" id="ARBA00023242"/>
    </source>
</evidence>
<keyword evidence="7" id="KW-0804">Transcription</keyword>
<comment type="caution">
    <text evidence="11">The sequence shown here is derived from an EMBL/GenBank/DDBJ whole genome shotgun (WGS) entry which is preliminary data.</text>
</comment>
<dbReference type="Proteomes" id="UP000560066">
    <property type="component" value="Unassembled WGS sequence"/>
</dbReference>
<sequence>ERPFVCGHCGRGFTWRESLELHLRGHHPPERSHPCPECGRAFRNRGHLRLHRRAHSGHRPFACARCGRAF</sequence>
<keyword evidence="5" id="KW-0862">Zinc</keyword>
<accession>A0A7L2RR76</accession>
<keyword evidence="12" id="KW-1185">Reference proteome</keyword>
<protein>
    <submittedName>
        <fullName evidence="11">ZN274 factor</fullName>
    </submittedName>
</protein>
<dbReference type="SMART" id="SM00355">
    <property type="entry name" value="ZnF_C2H2"/>
    <property type="match status" value="2"/>
</dbReference>
<dbReference type="Pfam" id="PF00096">
    <property type="entry name" value="zf-C2H2"/>
    <property type="match status" value="2"/>
</dbReference>
<feature type="non-terminal residue" evidence="11">
    <location>
        <position position="1"/>
    </location>
</feature>
<dbReference type="PANTHER" id="PTHR47772:SF13">
    <property type="entry name" value="GASTRULA ZINC FINGER PROTEIN XLCGF49.1-LIKE-RELATED"/>
    <property type="match status" value="1"/>
</dbReference>
<dbReference type="InterPro" id="IPR050636">
    <property type="entry name" value="C2H2-ZF_domain-containing"/>
</dbReference>
<evidence type="ECO:0000256" key="3">
    <source>
        <dbReference type="ARBA" id="ARBA00022737"/>
    </source>
</evidence>
<evidence type="ECO:0000313" key="12">
    <source>
        <dbReference type="Proteomes" id="UP000560066"/>
    </source>
</evidence>
<keyword evidence="4 9" id="KW-0863">Zinc-finger</keyword>
<evidence type="ECO:0000313" key="11">
    <source>
        <dbReference type="EMBL" id="NXS10864.1"/>
    </source>
</evidence>
<reference evidence="11 12" key="1">
    <citation type="submission" date="2019-09" db="EMBL/GenBank/DDBJ databases">
        <title>Bird 10,000 Genomes (B10K) Project - Family phase.</title>
        <authorList>
            <person name="Zhang G."/>
        </authorList>
    </citation>
    <scope>NUCLEOTIDE SEQUENCE [LARGE SCALE GENOMIC DNA]</scope>
    <source>
        <strain evidence="11">B10K-DU-002-79</strain>
    </source>
</reference>
<keyword evidence="8" id="KW-0539">Nucleus</keyword>
<dbReference type="GO" id="GO:0008270">
    <property type="term" value="F:zinc ion binding"/>
    <property type="evidence" value="ECO:0007669"/>
    <property type="project" value="UniProtKB-KW"/>
</dbReference>
<evidence type="ECO:0000259" key="10">
    <source>
        <dbReference type="PROSITE" id="PS50157"/>
    </source>
</evidence>
<keyword evidence="6" id="KW-0805">Transcription regulation</keyword>
<dbReference type="GO" id="GO:0032502">
    <property type="term" value="P:developmental process"/>
    <property type="evidence" value="ECO:0007669"/>
    <property type="project" value="UniProtKB-ARBA"/>
</dbReference>
<evidence type="ECO:0000256" key="4">
    <source>
        <dbReference type="ARBA" id="ARBA00022771"/>
    </source>
</evidence>
<dbReference type="Gene3D" id="3.30.160.60">
    <property type="entry name" value="Classic Zinc Finger"/>
    <property type="match status" value="2"/>
</dbReference>
<evidence type="ECO:0000256" key="7">
    <source>
        <dbReference type="ARBA" id="ARBA00023163"/>
    </source>
</evidence>
<gene>
    <name evidence="11" type="primary">Znf274</name>
    <name evidence="11" type="ORF">NEOCOR_R04370</name>
</gene>
<comment type="subcellular location">
    <subcellularLocation>
        <location evidence="1">Nucleus</location>
    </subcellularLocation>
</comment>
<keyword evidence="2" id="KW-0479">Metal-binding</keyword>
<dbReference type="InterPro" id="IPR036236">
    <property type="entry name" value="Znf_C2H2_sf"/>
</dbReference>
<evidence type="ECO:0000256" key="5">
    <source>
        <dbReference type="ARBA" id="ARBA00022833"/>
    </source>
</evidence>
<dbReference type="FunFam" id="3.30.160.60:FF:000110">
    <property type="entry name" value="Zinc finger protein-like"/>
    <property type="match status" value="1"/>
</dbReference>
<dbReference type="FunFam" id="3.30.160.60:FF:000202">
    <property type="entry name" value="Zinc finger protein 574"/>
    <property type="match status" value="1"/>
</dbReference>
<dbReference type="PROSITE" id="PS00028">
    <property type="entry name" value="ZINC_FINGER_C2H2_1"/>
    <property type="match status" value="2"/>
</dbReference>
<feature type="domain" description="C2H2-type" evidence="10">
    <location>
        <begin position="4"/>
        <end position="32"/>
    </location>
</feature>
<dbReference type="OrthoDB" id="6910977at2759"/>
<evidence type="ECO:0000256" key="9">
    <source>
        <dbReference type="PROSITE-ProRule" id="PRU00042"/>
    </source>
</evidence>
<organism evidence="11 12">
    <name type="scientific">Neodrepanis coruscans</name>
    <name type="common">wattled asity</name>
    <dbReference type="NCBI Taxonomy" id="254563"/>
    <lineage>
        <taxon>Eukaryota</taxon>
        <taxon>Metazoa</taxon>
        <taxon>Chordata</taxon>
        <taxon>Craniata</taxon>
        <taxon>Vertebrata</taxon>
        <taxon>Euteleostomi</taxon>
        <taxon>Archelosauria</taxon>
        <taxon>Archosauria</taxon>
        <taxon>Dinosauria</taxon>
        <taxon>Saurischia</taxon>
        <taxon>Theropoda</taxon>
        <taxon>Coelurosauria</taxon>
        <taxon>Aves</taxon>
        <taxon>Neognathae</taxon>
        <taxon>Neoaves</taxon>
        <taxon>Telluraves</taxon>
        <taxon>Australaves</taxon>
        <taxon>Passeriformes</taxon>
        <taxon>Philepittidae</taxon>
        <taxon>Neodrepanis</taxon>
    </lineage>
</organism>
<dbReference type="SUPFAM" id="SSF57667">
    <property type="entry name" value="beta-beta-alpha zinc fingers"/>
    <property type="match status" value="1"/>
</dbReference>
<dbReference type="InterPro" id="IPR013087">
    <property type="entry name" value="Znf_C2H2_type"/>
</dbReference>
<dbReference type="GO" id="GO:0005634">
    <property type="term" value="C:nucleus"/>
    <property type="evidence" value="ECO:0007669"/>
    <property type="project" value="UniProtKB-SubCell"/>
</dbReference>
<dbReference type="AlphaFoldDB" id="A0A7L2RR76"/>
<evidence type="ECO:0000256" key="6">
    <source>
        <dbReference type="ARBA" id="ARBA00023015"/>
    </source>
</evidence>